<evidence type="ECO:0000313" key="1">
    <source>
        <dbReference type="EMBL" id="PYZ98094.1"/>
    </source>
</evidence>
<dbReference type="AlphaFoldDB" id="A0A2W0H8B0"/>
<accession>A0A2W0H8B0</accession>
<dbReference type="EMBL" id="PDOF01000001">
    <property type="protein sequence ID" value="PYZ98094.1"/>
    <property type="molecule type" value="Genomic_DNA"/>
</dbReference>
<sequence length="352" mass="40047">MENLAAYGIRKQGPDRGLLRIRVTGYEYTVVQILVYPPHAEKGISESFRQAGSRYKGREMVETAMRAAFAHQVPFYCAEVQRKGKDIYLTDITKAEEVELNRASSGEQGSVTFGADAEYMLKNMRTGRLKALPVNSGEAENEADGALIRHGYAFSKPVFELHPDPAKSGEELYQNLIMKKKKLMHAARKSGAQVTSGANPHGRFMLGGHFHFGNKAPSFNKTAELDAYLAIPYCLIEQRNDAVRRMAGQGFLGNVRVNCFGGFEYRTLSSWVERLDEAEPLFCYLDWLIRKESLVHPPLEPGVLKAYYHDDKKELYLYSERLYSRLTAGLNSEKEKEIISRFFDWIEHFYSK</sequence>
<evidence type="ECO:0000313" key="2">
    <source>
        <dbReference type="Proteomes" id="UP000248066"/>
    </source>
</evidence>
<comment type="caution">
    <text evidence="1">The sequence shown here is derived from an EMBL/GenBank/DDBJ whole genome shotgun (WGS) entry which is preliminary data.</text>
</comment>
<gene>
    <name evidence="1" type="ORF">CR205_05730</name>
</gene>
<protein>
    <submittedName>
        <fullName evidence="1">Uncharacterized protein</fullName>
    </submittedName>
</protein>
<organism evidence="1 2">
    <name type="scientific">Alteribacter lacisalsi</name>
    <dbReference type="NCBI Taxonomy" id="2045244"/>
    <lineage>
        <taxon>Bacteria</taxon>
        <taxon>Bacillati</taxon>
        <taxon>Bacillota</taxon>
        <taxon>Bacilli</taxon>
        <taxon>Bacillales</taxon>
        <taxon>Bacillaceae</taxon>
        <taxon>Alteribacter</taxon>
    </lineage>
</organism>
<keyword evidence="2" id="KW-1185">Reference proteome</keyword>
<name>A0A2W0H8B0_9BACI</name>
<dbReference type="OrthoDB" id="2078085at2"/>
<dbReference type="RefSeq" id="WP_110517824.1">
    <property type="nucleotide sequence ID" value="NZ_PDOF01000001.1"/>
</dbReference>
<dbReference type="InterPro" id="IPR025681">
    <property type="entry name" value="COOH-NH2_lig"/>
</dbReference>
<reference evidence="1 2" key="1">
    <citation type="submission" date="2017-10" db="EMBL/GenBank/DDBJ databases">
        <title>Bacillus sp. nov., a halophilic bacterium isolated from a Yangshapao Lake.</title>
        <authorList>
            <person name="Wang H."/>
        </authorList>
    </citation>
    <scope>NUCLEOTIDE SEQUENCE [LARGE SCALE GENOMIC DNA]</scope>
    <source>
        <strain evidence="1 2">YSP-3</strain>
    </source>
</reference>
<dbReference type="Pfam" id="PF14395">
    <property type="entry name" value="COOH-NH2_lig"/>
    <property type="match status" value="1"/>
</dbReference>
<dbReference type="Proteomes" id="UP000248066">
    <property type="component" value="Unassembled WGS sequence"/>
</dbReference>
<proteinExistence type="predicted"/>